<dbReference type="OrthoDB" id="10294313at2759"/>
<feature type="non-terminal residue" evidence="3">
    <location>
        <position position="1"/>
    </location>
</feature>
<dbReference type="PANTHER" id="PTHR21301">
    <property type="entry name" value="REVERSE TRANSCRIPTASE"/>
    <property type="match status" value="1"/>
</dbReference>
<evidence type="ECO:0000259" key="2">
    <source>
        <dbReference type="PROSITE" id="PS50878"/>
    </source>
</evidence>
<dbReference type="PROSITE" id="PS50878">
    <property type="entry name" value="RT_POL"/>
    <property type="match status" value="1"/>
</dbReference>
<sequence>FCEQKTSRFTLEYFDPNDIITQNMRELSSNKNLKLPTVVPARTHDLLLDYVKEATDNLSKMSINRIHRATIEKAERDTLKAFENVATKQQKIYAKTYCKAALKTYQKKKKTFDIVTAHISYDIVPKIMPQYDFQVPLDVTSLTSEQTRANKESIHKLSRDFRLQAAQLYLKIVGEESVFQYEKLEKLLNDFPKDKEDEAEEEERKPPSPTFRSVSARGDNTDANTFDVQISGDEDGNDTDGVFTQKPSTTPSPSTVSKRAQQSIKPLNEKGSVLYNNYIETSLKRASLETEKEILFLAERSVPETSFEIQKAQQMTPVLRKDFVLQIDVVVKKINKIFVEHLWILPKQRLQIFIDTLEKILIDCHDRYPTSVQLKEINNLLNKFETTHTIIRKTDKSKVFHLGKSIDYKMKAQIYMNKIKAYQDLGNVNPLESLVERTNNLLYGLWTSKHISQKQYESLRVHKDEAELAHLYFLPKAHKPNTPLRPIMAGLKTPTIKISKWLDGLLRPLFDRLAVDTTIINGVQLIKQVERWSASNLTLATSFITMDVTDLYTMIPQEGGVTAIKRLMETSNLKQIDGVKKEITLALTRFVMTNNYFYLDGSYYKQIRGGAMGSPLTLTAANTYMYFVERPISKWAHRTCSLYYRYIDDLFIMSNIHADILKGLVRFWNRLDSNIELSESIGSTAEYLDVKLENRGGVMITEVFHKPSHEPYSLPFTSTHAQHIKKNIPYVALTRAIRYSSNFDAYKREEIHICMSLLLNKYPIYFILKQFERVLQTFQCAIPIRKNYSEIRKIFLDAVDKNNNNNAKKANIDFEVNILCHFSFTKGMHVFSTRFHELWKTCFSDTVICNMKPIVGSKKLNNLQDCLVKKKPEQSILKIK</sequence>
<gene>
    <name evidence="3" type="ORF">VCS650_LOCUS42589</name>
</gene>
<dbReference type="EMBL" id="CAJNON010002340">
    <property type="protein sequence ID" value="CAF1507556.1"/>
    <property type="molecule type" value="Genomic_DNA"/>
</dbReference>
<feature type="region of interest" description="Disordered" evidence="1">
    <location>
        <begin position="194"/>
        <end position="262"/>
    </location>
</feature>
<feature type="domain" description="Reverse transcriptase" evidence="2">
    <location>
        <begin position="455"/>
        <end position="700"/>
    </location>
</feature>
<comment type="caution">
    <text evidence="3">The sequence shown here is derived from an EMBL/GenBank/DDBJ whole genome shotgun (WGS) entry which is preliminary data.</text>
</comment>
<protein>
    <recommendedName>
        <fullName evidence="2">Reverse transcriptase domain-containing protein</fullName>
    </recommendedName>
</protein>
<reference evidence="3" key="1">
    <citation type="submission" date="2021-02" db="EMBL/GenBank/DDBJ databases">
        <authorList>
            <person name="Nowell W R."/>
        </authorList>
    </citation>
    <scope>NUCLEOTIDE SEQUENCE</scope>
</reference>
<organism evidence="3 4">
    <name type="scientific">Adineta steineri</name>
    <dbReference type="NCBI Taxonomy" id="433720"/>
    <lineage>
        <taxon>Eukaryota</taxon>
        <taxon>Metazoa</taxon>
        <taxon>Spiralia</taxon>
        <taxon>Gnathifera</taxon>
        <taxon>Rotifera</taxon>
        <taxon>Eurotatoria</taxon>
        <taxon>Bdelloidea</taxon>
        <taxon>Adinetida</taxon>
        <taxon>Adinetidae</taxon>
        <taxon>Adineta</taxon>
    </lineage>
</organism>
<dbReference type="Pfam" id="PF26215">
    <property type="entry name" value="HTH_animal"/>
    <property type="match status" value="1"/>
</dbReference>
<feature type="compositionally biased region" description="Basic and acidic residues" evidence="1">
    <location>
        <begin position="194"/>
        <end position="206"/>
    </location>
</feature>
<evidence type="ECO:0000313" key="3">
    <source>
        <dbReference type="EMBL" id="CAF1507556.1"/>
    </source>
</evidence>
<dbReference type="AlphaFoldDB" id="A0A815TK61"/>
<dbReference type="InterPro" id="IPR000477">
    <property type="entry name" value="RT_dom"/>
</dbReference>
<dbReference type="InterPro" id="IPR058912">
    <property type="entry name" value="HTH_animal"/>
</dbReference>
<dbReference type="Proteomes" id="UP000663891">
    <property type="component" value="Unassembled WGS sequence"/>
</dbReference>
<name>A0A815TK61_9BILA</name>
<evidence type="ECO:0000313" key="4">
    <source>
        <dbReference type="Proteomes" id="UP000663891"/>
    </source>
</evidence>
<proteinExistence type="predicted"/>
<dbReference type="PANTHER" id="PTHR21301:SF10">
    <property type="entry name" value="REVERSE TRANSCRIPTASE DOMAIN-CONTAINING PROTEIN"/>
    <property type="match status" value="1"/>
</dbReference>
<evidence type="ECO:0000256" key="1">
    <source>
        <dbReference type="SAM" id="MobiDB-lite"/>
    </source>
</evidence>
<accession>A0A815TK61</accession>